<reference evidence="2 3" key="1">
    <citation type="submission" date="2008-07" db="EMBL/GenBank/DDBJ databases">
        <authorList>
            <person name="Tandeau de Marsac N."/>
            <person name="Ferriera S."/>
            <person name="Johnson J."/>
            <person name="Kravitz S."/>
            <person name="Beeson K."/>
            <person name="Sutton G."/>
            <person name="Rogers Y.-H."/>
            <person name="Friedman R."/>
            <person name="Frazier M."/>
            <person name="Venter J.C."/>
        </authorList>
    </citation>
    <scope>NUCLEOTIDE SEQUENCE [LARGE SCALE GENOMIC DNA]</scope>
    <source>
        <strain evidence="2 3">PCC 7420</strain>
    </source>
</reference>
<dbReference type="STRING" id="118168.MC7420_5823"/>
<keyword evidence="3" id="KW-1185">Reference proteome</keyword>
<dbReference type="AlphaFoldDB" id="B4VVR3"/>
<gene>
    <name evidence="2" type="ORF">MC7420_5823</name>
</gene>
<keyword evidence="1" id="KW-0812">Transmembrane</keyword>
<dbReference type="HOGENOM" id="CLU_100484_1_0_3"/>
<dbReference type="Proteomes" id="UP000003835">
    <property type="component" value="Unassembled WGS sequence"/>
</dbReference>
<organism evidence="2 3">
    <name type="scientific">Coleofasciculus chthonoplastes PCC 7420</name>
    <dbReference type="NCBI Taxonomy" id="118168"/>
    <lineage>
        <taxon>Bacteria</taxon>
        <taxon>Bacillati</taxon>
        <taxon>Cyanobacteriota</taxon>
        <taxon>Cyanophyceae</taxon>
        <taxon>Coleofasciculales</taxon>
        <taxon>Coleofasciculaceae</taxon>
        <taxon>Coleofasciculus</taxon>
    </lineage>
</organism>
<keyword evidence="1" id="KW-1133">Transmembrane helix</keyword>
<dbReference type="EMBL" id="DS989855">
    <property type="protein sequence ID" value="EDX73943.1"/>
    <property type="molecule type" value="Genomic_DNA"/>
</dbReference>
<evidence type="ECO:0000313" key="2">
    <source>
        <dbReference type="EMBL" id="EDX73943.1"/>
    </source>
</evidence>
<protein>
    <submittedName>
        <fullName evidence="2">Uncharacterized protein</fullName>
    </submittedName>
</protein>
<dbReference type="OrthoDB" id="454580at2"/>
<evidence type="ECO:0000256" key="1">
    <source>
        <dbReference type="SAM" id="Phobius"/>
    </source>
</evidence>
<feature type="transmembrane region" description="Helical" evidence="1">
    <location>
        <begin position="46"/>
        <end position="70"/>
    </location>
</feature>
<evidence type="ECO:0000313" key="3">
    <source>
        <dbReference type="Proteomes" id="UP000003835"/>
    </source>
</evidence>
<feature type="transmembrane region" description="Helical" evidence="1">
    <location>
        <begin position="82"/>
        <end position="104"/>
    </location>
</feature>
<dbReference type="RefSeq" id="WP_006102705.1">
    <property type="nucleotide sequence ID" value="NZ_DS989855.1"/>
</dbReference>
<keyword evidence="1" id="KW-0472">Membrane</keyword>
<name>B4VVR3_9CYAN</name>
<dbReference type="eggNOG" id="ENOG502ZB2X">
    <property type="taxonomic scope" value="Bacteria"/>
</dbReference>
<proteinExistence type="predicted"/>
<sequence length="232" mass="25688">MLNNVAELPITPAELEQSGGLDLSAGLVTTVYRGVFWRNSQHLRSLLFIEVFSLGLILIFVMPVGFLAVKRSGSLPSDGADIANLFLLFLAGSVLILALGNIWLVNQAKRWKSVAKLLRQVDKYNRVVKSLAMLNQLSRTEKNLQGDNSLACEKVLRALRVTKNSLLQAIKIEIIRTKQGVIARPDELMATLENNLTSLVAGELDPPTDQYGYLLDEALQIAMSVEQQMRDL</sequence>
<accession>B4VVR3</accession>